<dbReference type="AlphaFoldDB" id="A0A0G4FQY3"/>
<accession>A0A0G4FQY3</accession>
<proteinExistence type="predicted"/>
<evidence type="ECO:0000313" key="3">
    <source>
        <dbReference type="Proteomes" id="UP000041254"/>
    </source>
</evidence>
<organism evidence="2 3">
    <name type="scientific">Vitrella brassicaformis (strain CCMP3155)</name>
    <dbReference type="NCBI Taxonomy" id="1169540"/>
    <lineage>
        <taxon>Eukaryota</taxon>
        <taxon>Sar</taxon>
        <taxon>Alveolata</taxon>
        <taxon>Colpodellida</taxon>
        <taxon>Vitrellaceae</taxon>
        <taxon>Vitrella</taxon>
    </lineage>
</organism>
<sequence length="287" mass="32315">MTKIGELLARIRERRKGVRGLSDISREEIWAHIRSLVKPHQLIGFRLQPVNSPGQPTAARTAEAQQATFDSAARWHQADDTRDLQRPGLHLYYTLKSSNSSNSSSSSSEQIQLKCEYFVGLAEDPSEYRVNSKECLQLTNELWYVHVERKSMCFVMGITEGGREKEWDAPVDTDGKHILSLLDKEAITANRANVLYTTGWIHPCCHYRRADEISGSGVREEKWTLSPGVRCEGVPEGGGDLFHVSMAWHENLRLKFNDGNGARAAWDCPQDGRDAYVIPSLGLYIIS</sequence>
<dbReference type="InParanoid" id="A0A0G4FQY3"/>
<dbReference type="PhylomeDB" id="A0A0G4FQY3"/>
<gene>
    <name evidence="2" type="ORF">Vbra_9425</name>
</gene>
<dbReference type="VEuPathDB" id="CryptoDB:Vbra_9425"/>
<dbReference type="InterPro" id="IPR013783">
    <property type="entry name" value="Ig-like_fold"/>
</dbReference>
<evidence type="ECO:0000256" key="1">
    <source>
        <dbReference type="SAM" id="MobiDB-lite"/>
    </source>
</evidence>
<dbReference type="Proteomes" id="UP000041254">
    <property type="component" value="Unassembled WGS sequence"/>
</dbReference>
<feature type="compositionally biased region" description="Low complexity" evidence="1">
    <location>
        <begin position="55"/>
        <end position="68"/>
    </location>
</feature>
<evidence type="ECO:0000313" key="2">
    <source>
        <dbReference type="EMBL" id="CEM16631.1"/>
    </source>
</evidence>
<dbReference type="Gene3D" id="2.60.40.10">
    <property type="entry name" value="Immunoglobulins"/>
    <property type="match status" value="1"/>
</dbReference>
<feature type="region of interest" description="Disordered" evidence="1">
    <location>
        <begin position="53"/>
        <end position="79"/>
    </location>
</feature>
<reference evidence="2 3" key="1">
    <citation type="submission" date="2014-11" db="EMBL/GenBank/DDBJ databases">
        <authorList>
            <person name="Zhu J."/>
            <person name="Qi W."/>
            <person name="Song R."/>
        </authorList>
    </citation>
    <scope>NUCLEOTIDE SEQUENCE [LARGE SCALE GENOMIC DNA]</scope>
</reference>
<name>A0A0G4FQY3_VITBC</name>
<protein>
    <submittedName>
        <fullName evidence="2">Uncharacterized protein</fullName>
    </submittedName>
</protein>
<dbReference type="EMBL" id="CDMY01000479">
    <property type="protein sequence ID" value="CEM16631.1"/>
    <property type="molecule type" value="Genomic_DNA"/>
</dbReference>
<keyword evidence="3" id="KW-1185">Reference proteome</keyword>